<evidence type="ECO:0000313" key="1">
    <source>
        <dbReference type="EMBL" id="CAJ0588638.1"/>
    </source>
</evidence>
<reference evidence="1" key="1">
    <citation type="submission" date="2023-07" db="EMBL/GenBank/DDBJ databases">
        <authorList>
            <consortium name="CYATHOMIX"/>
        </authorList>
    </citation>
    <scope>NUCLEOTIDE SEQUENCE</scope>
    <source>
        <strain evidence="1">N/A</strain>
    </source>
</reference>
<gene>
    <name evidence="1" type="ORF">CYNAS_LOCUS621</name>
</gene>
<dbReference type="AlphaFoldDB" id="A0AA36GF37"/>
<proteinExistence type="predicted"/>
<dbReference type="Proteomes" id="UP001176961">
    <property type="component" value="Unassembled WGS sequence"/>
</dbReference>
<name>A0AA36GF37_CYLNA</name>
<protein>
    <submittedName>
        <fullName evidence="1">Uncharacterized protein</fullName>
    </submittedName>
</protein>
<sequence>MQKRRTSPNNKGLPCKPVPEIWKEALQQPMSRNDGSDPNQVVALSYKTGLEARKRSIERAKMTPISNVMWGHALKAFACLHDGSRLLEERNAIFQLYFPTATIRMACEKGLYTLVMDGVKIFLTLEWRYPIFMFQIPFAYAFTGKKNQQTQVPICFDT</sequence>
<accession>A0AA36GF37</accession>
<evidence type="ECO:0000313" key="2">
    <source>
        <dbReference type="Proteomes" id="UP001176961"/>
    </source>
</evidence>
<dbReference type="EMBL" id="CATQJL010000001">
    <property type="protein sequence ID" value="CAJ0588638.1"/>
    <property type="molecule type" value="Genomic_DNA"/>
</dbReference>
<comment type="caution">
    <text evidence="1">The sequence shown here is derived from an EMBL/GenBank/DDBJ whole genome shotgun (WGS) entry which is preliminary data.</text>
</comment>
<organism evidence="1 2">
    <name type="scientific">Cylicocyclus nassatus</name>
    <name type="common">Nematode worm</name>
    <dbReference type="NCBI Taxonomy" id="53992"/>
    <lineage>
        <taxon>Eukaryota</taxon>
        <taxon>Metazoa</taxon>
        <taxon>Ecdysozoa</taxon>
        <taxon>Nematoda</taxon>
        <taxon>Chromadorea</taxon>
        <taxon>Rhabditida</taxon>
        <taxon>Rhabditina</taxon>
        <taxon>Rhabditomorpha</taxon>
        <taxon>Strongyloidea</taxon>
        <taxon>Strongylidae</taxon>
        <taxon>Cylicocyclus</taxon>
    </lineage>
</organism>
<keyword evidence="2" id="KW-1185">Reference proteome</keyword>